<evidence type="ECO:0000313" key="1">
    <source>
        <dbReference type="EMBL" id="TRB06427.1"/>
    </source>
</evidence>
<dbReference type="EMBL" id="SGOE01000003">
    <property type="protein sequence ID" value="TRB06427.1"/>
    <property type="molecule type" value="Genomic_DNA"/>
</dbReference>
<organism evidence="1 2">
    <name type="scientific">Agrobacterium tumefaciens</name>
    <dbReference type="NCBI Taxonomy" id="358"/>
    <lineage>
        <taxon>Bacteria</taxon>
        <taxon>Pseudomonadati</taxon>
        <taxon>Pseudomonadota</taxon>
        <taxon>Alphaproteobacteria</taxon>
        <taxon>Hyphomicrobiales</taxon>
        <taxon>Rhizobiaceae</taxon>
        <taxon>Rhizobium/Agrobacterium group</taxon>
        <taxon>Agrobacterium</taxon>
        <taxon>Agrobacterium tumefaciens complex</taxon>
    </lineage>
</organism>
<proteinExistence type="predicted"/>
<gene>
    <name evidence="1" type="ORF">EXN61_14755</name>
</gene>
<protein>
    <submittedName>
        <fullName evidence="1">Uncharacterized protein</fullName>
    </submittedName>
</protein>
<accession>A0A546Y097</accession>
<reference evidence="1 2" key="1">
    <citation type="journal article" date="2019" name="Appl. Microbiol. Biotechnol.">
        <title>Differential efficiency of wild type rhizogenic strains for rol gene transformation of plants.</title>
        <authorList>
            <person name="Desmet S."/>
            <person name="De Keyser E."/>
            <person name="Van Vaerenbergh J."/>
            <person name="Baeyen S."/>
            <person name="Van Huylenbroeck J."/>
            <person name="Geelen D."/>
            <person name="Dhooghe E."/>
        </authorList>
    </citation>
    <scope>NUCLEOTIDE SEQUENCE [LARGE SCALE GENOMIC DNA]</scope>
    <source>
        <strain evidence="1 2">MAFF210266</strain>
    </source>
</reference>
<name>A0A546Y097_AGRTU</name>
<comment type="caution">
    <text evidence="1">The sequence shown here is derived from an EMBL/GenBank/DDBJ whole genome shotgun (WGS) entry which is preliminary data.</text>
</comment>
<sequence length="180" mass="18824">MSISSINTTALLILQRAVPANNASPADAAETDIVKIANGVSSQPSQGLKSGESVAAKFATDMAPSAGKIVIGGLGSADSWGEMIELVKTHKELSNSEKTAWLEKINEFQSLEASFAAFKTGEFYQSVMSGEFGEHLAAIKADALANGPSQAEMSKQFKAMDALLIASGRTSLSDSFKASF</sequence>
<dbReference type="AlphaFoldDB" id="A0A546Y097"/>
<evidence type="ECO:0000313" key="2">
    <source>
        <dbReference type="Proteomes" id="UP000317023"/>
    </source>
</evidence>
<dbReference type="RefSeq" id="WP_142857353.1">
    <property type="nucleotide sequence ID" value="NZ_SGOE01000003.1"/>
</dbReference>
<dbReference type="Proteomes" id="UP000317023">
    <property type="component" value="Unassembled WGS sequence"/>
</dbReference>